<sequence length="77" mass="8631">MTNAEPHEFLRKIIHRQTTPSALPLRVFFTGPAGCRKKFLLRLAMDLYNRYSNTGNTTAYNAFVICASIEKVVVAVG</sequence>
<protein>
    <recommendedName>
        <fullName evidence="3">ATP-dependent DNA helicase</fullName>
    </recommendedName>
</protein>
<evidence type="ECO:0000313" key="2">
    <source>
        <dbReference type="Proteomes" id="UP000821853"/>
    </source>
</evidence>
<comment type="caution">
    <text evidence="1">The sequence shown here is derived from an EMBL/GenBank/DDBJ whole genome shotgun (WGS) entry which is preliminary data.</text>
</comment>
<reference evidence="1 2" key="1">
    <citation type="journal article" date="2020" name="Cell">
        <title>Large-Scale Comparative Analyses of Tick Genomes Elucidate Their Genetic Diversity and Vector Capacities.</title>
        <authorList>
            <consortium name="Tick Genome and Microbiome Consortium (TIGMIC)"/>
            <person name="Jia N."/>
            <person name="Wang J."/>
            <person name="Shi W."/>
            <person name="Du L."/>
            <person name="Sun Y."/>
            <person name="Zhan W."/>
            <person name="Jiang J.F."/>
            <person name="Wang Q."/>
            <person name="Zhang B."/>
            <person name="Ji P."/>
            <person name="Bell-Sakyi L."/>
            <person name="Cui X.M."/>
            <person name="Yuan T.T."/>
            <person name="Jiang B.G."/>
            <person name="Yang W.F."/>
            <person name="Lam T.T."/>
            <person name="Chang Q.C."/>
            <person name="Ding S.J."/>
            <person name="Wang X.J."/>
            <person name="Zhu J.G."/>
            <person name="Ruan X.D."/>
            <person name="Zhao L."/>
            <person name="Wei J.T."/>
            <person name="Ye R.Z."/>
            <person name="Que T.C."/>
            <person name="Du C.H."/>
            <person name="Zhou Y.H."/>
            <person name="Cheng J.X."/>
            <person name="Dai P.F."/>
            <person name="Guo W.B."/>
            <person name="Han X.H."/>
            <person name="Huang E.J."/>
            <person name="Li L.F."/>
            <person name="Wei W."/>
            <person name="Gao Y.C."/>
            <person name="Liu J.Z."/>
            <person name="Shao H.Z."/>
            <person name="Wang X."/>
            <person name="Wang C.C."/>
            <person name="Yang T.C."/>
            <person name="Huo Q.B."/>
            <person name="Li W."/>
            <person name="Chen H.Y."/>
            <person name="Chen S.E."/>
            <person name="Zhou L.G."/>
            <person name="Ni X.B."/>
            <person name="Tian J.H."/>
            <person name="Sheng Y."/>
            <person name="Liu T."/>
            <person name="Pan Y.S."/>
            <person name="Xia L.Y."/>
            <person name="Li J."/>
            <person name="Zhao F."/>
            <person name="Cao W.C."/>
        </authorList>
    </citation>
    <scope>NUCLEOTIDE SEQUENCE [LARGE SCALE GENOMIC DNA]</scope>
    <source>
        <tissue evidence="1">Larvae</tissue>
    </source>
</reference>
<name>A0A9J6HA88_HAELO</name>
<dbReference type="VEuPathDB" id="VectorBase:HLOH_053493"/>
<dbReference type="EMBL" id="JABSTR010001367">
    <property type="protein sequence ID" value="KAH9383986.1"/>
    <property type="molecule type" value="Genomic_DNA"/>
</dbReference>
<dbReference type="OrthoDB" id="6508477at2759"/>
<gene>
    <name evidence="1" type="ORF">HPB48_025963</name>
</gene>
<evidence type="ECO:0000313" key="1">
    <source>
        <dbReference type="EMBL" id="KAH9383986.1"/>
    </source>
</evidence>
<organism evidence="1 2">
    <name type="scientific">Haemaphysalis longicornis</name>
    <name type="common">Bush tick</name>
    <dbReference type="NCBI Taxonomy" id="44386"/>
    <lineage>
        <taxon>Eukaryota</taxon>
        <taxon>Metazoa</taxon>
        <taxon>Ecdysozoa</taxon>
        <taxon>Arthropoda</taxon>
        <taxon>Chelicerata</taxon>
        <taxon>Arachnida</taxon>
        <taxon>Acari</taxon>
        <taxon>Parasitiformes</taxon>
        <taxon>Ixodida</taxon>
        <taxon>Ixodoidea</taxon>
        <taxon>Ixodidae</taxon>
        <taxon>Haemaphysalinae</taxon>
        <taxon>Haemaphysalis</taxon>
    </lineage>
</organism>
<evidence type="ECO:0008006" key="3">
    <source>
        <dbReference type="Google" id="ProtNLM"/>
    </source>
</evidence>
<dbReference type="Proteomes" id="UP000821853">
    <property type="component" value="Unassembled WGS sequence"/>
</dbReference>
<keyword evidence="2" id="KW-1185">Reference proteome</keyword>
<proteinExistence type="predicted"/>
<accession>A0A9J6HA88</accession>
<dbReference type="AlphaFoldDB" id="A0A9J6HA88"/>